<dbReference type="EMBL" id="JAMYRI010000034">
    <property type="protein sequence ID" value="MER9288335.1"/>
    <property type="molecule type" value="Genomic_DNA"/>
</dbReference>
<reference evidence="1 2" key="1">
    <citation type="journal article" date="2024" name="Proc. Natl. Acad. Sci. U.S.A.">
        <title>The evolutionary genomics of adaptation to stress in wild rhizobium bacteria.</title>
        <authorList>
            <person name="Kehlet-Delgado H."/>
            <person name="Montoya A.P."/>
            <person name="Jensen K.T."/>
            <person name="Wendlandt C.E."/>
            <person name="Dexheimer C."/>
            <person name="Roberts M."/>
            <person name="Torres Martinez L."/>
            <person name="Friesen M.L."/>
            <person name="Griffitts J.S."/>
            <person name="Porter S.S."/>
        </authorList>
    </citation>
    <scope>NUCLEOTIDE SEQUENCE [LARGE SCALE GENOMIC DNA]</scope>
    <source>
        <strain evidence="1 2">M0468</strain>
    </source>
</reference>
<protein>
    <submittedName>
        <fullName evidence="1">Uncharacterized protein</fullName>
    </submittedName>
</protein>
<name>A0ACC6T8T5_9HYPH</name>
<evidence type="ECO:0000313" key="2">
    <source>
        <dbReference type="Proteomes" id="UP001480082"/>
    </source>
</evidence>
<keyword evidence="2" id="KW-1185">Reference proteome</keyword>
<proteinExistence type="predicted"/>
<gene>
    <name evidence="1" type="ORF">NKI81_31360</name>
</gene>
<dbReference type="Proteomes" id="UP001480082">
    <property type="component" value="Unassembled WGS sequence"/>
</dbReference>
<comment type="caution">
    <text evidence="1">The sequence shown here is derived from an EMBL/GenBank/DDBJ whole genome shotgun (WGS) entry which is preliminary data.</text>
</comment>
<evidence type="ECO:0000313" key="1">
    <source>
        <dbReference type="EMBL" id="MER9288335.1"/>
    </source>
</evidence>
<organism evidence="1 2">
    <name type="scientific">Mesorhizobium australicum</name>
    <dbReference type="NCBI Taxonomy" id="536018"/>
    <lineage>
        <taxon>Bacteria</taxon>
        <taxon>Pseudomonadati</taxon>
        <taxon>Pseudomonadota</taxon>
        <taxon>Alphaproteobacteria</taxon>
        <taxon>Hyphomicrobiales</taxon>
        <taxon>Phyllobacteriaceae</taxon>
        <taxon>Mesorhizobium</taxon>
    </lineage>
</organism>
<sequence length="95" mass="10913">MKSRSRPTPDPTIATEVPWSESLTAYDDKHFELYLKLMDACADSASEEEMALDVLGIDPVKEPIRARKALRSHLKRVLWFMHEGHKELLPSRPPQ</sequence>
<accession>A0ACC6T8T5</accession>